<keyword evidence="3" id="KW-0645">Protease</keyword>
<evidence type="ECO:0000256" key="3">
    <source>
        <dbReference type="ARBA" id="ARBA00023049"/>
    </source>
</evidence>
<evidence type="ECO:0000256" key="2">
    <source>
        <dbReference type="ARBA" id="ARBA00022525"/>
    </source>
</evidence>
<dbReference type="EMBL" id="JACOME010000003">
    <property type="protein sequence ID" value="MBC3847168.1"/>
    <property type="molecule type" value="Genomic_DNA"/>
</dbReference>
<dbReference type="SUPFAM" id="SSF49265">
    <property type="entry name" value="Fibronectin type III"/>
    <property type="match status" value="1"/>
</dbReference>
<keyword evidence="2" id="KW-0964">Secreted</keyword>
<evidence type="ECO:0000256" key="1">
    <source>
        <dbReference type="ARBA" id="ARBA00004613"/>
    </source>
</evidence>
<keyword evidence="6" id="KW-1185">Reference proteome</keyword>
<sequence length="448" mass="50293">MKYIITLFVIFFSLKSFTQTDQKIYDIIDAISEERLRNDVKTLADFGTRHTLSDTVSQTRGIGAARRWIKSQFDNISKDCNNCLEVFYQSNLIKKGTNQRIVKDVNVVNVVAIQRGTKYPNRYIIMSGDIDSRVSDPTDFTSDSPGANDNATGMAGAMEAARVLSKYKFESSIVYLGLSGEEQGLFGGQGMAKYAQDNNWDIIGVLNNDMIGNISGVDSVVDNRTFRIFSEPITTAETDLEKLARQARSRRFYGGEVDGTSRQLARYVYETTRTYMPEMNPMMVYRLDRFGRGGHHRPFNDVGFAGIRIMEAHENYTQQHQDIRTENGIEYGDTFEHVNFPYCKKLTAVNAITMASLASAPPAPTEVGIGGIVEASAKLKWTKVEAAKGYKIYWRDTTSPTWNHSRYLENVTEFTLDGIVIDNFFFGVAAVGADGHESVVVFPNKIIR</sequence>
<evidence type="ECO:0000313" key="6">
    <source>
        <dbReference type="Proteomes" id="UP000607435"/>
    </source>
</evidence>
<dbReference type="Gene3D" id="2.60.40.10">
    <property type="entry name" value="Immunoglobulins"/>
    <property type="match status" value="1"/>
</dbReference>
<dbReference type="Proteomes" id="UP000607435">
    <property type="component" value="Unassembled WGS sequence"/>
</dbReference>
<dbReference type="InterPro" id="IPR036116">
    <property type="entry name" value="FN3_sf"/>
</dbReference>
<dbReference type="PANTHER" id="PTHR12147:SF26">
    <property type="entry name" value="PEPTIDASE M28 DOMAIN-CONTAINING PROTEIN"/>
    <property type="match status" value="1"/>
</dbReference>
<dbReference type="RefSeq" id="WP_186846286.1">
    <property type="nucleotide sequence ID" value="NZ_JACOME010000003.1"/>
</dbReference>
<dbReference type="InterPro" id="IPR045175">
    <property type="entry name" value="M28_fam"/>
</dbReference>
<dbReference type="InterPro" id="IPR007484">
    <property type="entry name" value="Peptidase_M28"/>
</dbReference>
<name>A0ABR6Y361_9FLAO</name>
<dbReference type="SUPFAM" id="SSF53187">
    <property type="entry name" value="Zn-dependent exopeptidases"/>
    <property type="match status" value="1"/>
</dbReference>
<evidence type="ECO:0000259" key="4">
    <source>
        <dbReference type="Pfam" id="PF04389"/>
    </source>
</evidence>
<gene>
    <name evidence="5" type="ORF">H6H04_12300</name>
</gene>
<dbReference type="PANTHER" id="PTHR12147">
    <property type="entry name" value="METALLOPEPTIDASE M28 FAMILY MEMBER"/>
    <property type="match status" value="1"/>
</dbReference>
<comment type="subcellular location">
    <subcellularLocation>
        <location evidence="1">Secreted</location>
    </subcellularLocation>
</comment>
<dbReference type="Gene3D" id="3.40.630.10">
    <property type="entry name" value="Zn peptidases"/>
    <property type="match status" value="1"/>
</dbReference>
<reference evidence="5 6" key="1">
    <citation type="submission" date="2020-08" db="EMBL/GenBank/DDBJ databases">
        <title>Winogradskyella ouciana sp. nov., isolated from the hadal seawater of the Mariana Trench.</title>
        <authorList>
            <person name="He X."/>
        </authorList>
    </citation>
    <scope>NUCLEOTIDE SEQUENCE [LARGE SCALE GENOMIC DNA]</scope>
    <source>
        <strain evidence="5 6">KCTC 22026</strain>
    </source>
</reference>
<comment type="caution">
    <text evidence="5">The sequence shown here is derived from an EMBL/GenBank/DDBJ whole genome shotgun (WGS) entry which is preliminary data.</text>
</comment>
<accession>A0ABR6Y361</accession>
<proteinExistence type="predicted"/>
<evidence type="ECO:0000313" key="5">
    <source>
        <dbReference type="EMBL" id="MBC3847168.1"/>
    </source>
</evidence>
<keyword evidence="3" id="KW-0482">Metalloprotease</keyword>
<protein>
    <submittedName>
        <fullName evidence="5">M28 family peptidase</fullName>
    </submittedName>
</protein>
<organism evidence="5 6">
    <name type="scientific">Winogradskyella echinorum</name>
    <dbReference type="NCBI Taxonomy" id="538189"/>
    <lineage>
        <taxon>Bacteria</taxon>
        <taxon>Pseudomonadati</taxon>
        <taxon>Bacteroidota</taxon>
        <taxon>Flavobacteriia</taxon>
        <taxon>Flavobacteriales</taxon>
        <taxon>Flavobacteriaceae</taxon>
        <taxon>Winogradskyella</taxon>
    </lineage>
</organism>
<dbReference type="Pfam" id="PF04389">
    <property type="entry name" value="Peptidase_M28"/>
    <property type="match status" value="1"/>
</dbReference>
<keyword evidence="3" id="KW-0378">Hydrolase</keyword>
<feature type="domain" description="Peptidase M28" evidence="4">
    <location>
        <begin position="109"/>
        <end position="251"/>
    </location>
</feature>
<dbReference type="InterPro" id="IPR003961">
    <property type="entry name" value="FN3_dom"/>
</dbReference>
<dbReference type="InterPro" id="IPR013783">
    <property type="entry name" value="Ig-like_fold"/>
</dbReference>
<dbReference type="CDD" id="cd00063">
    <property type="entry name" value="FN3"/>
    <property type="match status" value="1"/>
</dbReference>